<name>A0A977KA87_9CREN</name>
<dbReference type="GO" id="GO:0043139">
    <property type="term" value="F:5'-3' DNA helicase activity"/>
    <property type="evidence" value="ECO:0007669"/>
    <property type="project" value="UniProtKB-EC"/>
</dbReference>
<evidence type="ECO:0000256" key="2">
    <source>
        <dbReference type="ARBA" id="ARBA00034617"/>
    </source>
</evidence>
<comment type="similarity">
    <text evidence="1">Belongs to the HerA family.</text>
</comment>
<evidence type="ECO:0000256" key="3">
    <source>
        <dbReference type="ARBA" id="ARBA00048954"/>
    </source>
</evidence>
<dbReference type="GO" id="GO:0043138">
    <property type="term" value="F:3'-5' DNA helicase activity"/>
    <property type="evidence" value="ECO:0007669"/>
    <property type="project" value="UniProtKB-EC"/>
</dbReference>
<evidence type="ECO:0000256" key="1">
    <source>
        <dbReference type="ARBA" id="ARBA00007816"/>
    </source>
</evidence>
<organism evidence="7 8">
    <name type="scientific">Ignicoccus pacificus DSM 13166</name>
    <dbReference type="NCBI Taxonomy" id="940294"/>
    <lineage>
        <taxon>Archaea</taxon>
        <taxon>Thermoproteota</taxon>
        <taxon>Thermoprotei</taxon>
        <taxon>Desulfurococcales</taxon>
        <taxon>Desulfurococcaceae</taxon>
        <taxon>Ignicoccus</taxon>
    </lineage>
</organism>
<dbReference type="InterPro" id="IPR008571">
    <property type="entry name" value="HerA-like"/>
</dbReference>
<evidence type="ECO:0000259" key="6">
    <source>
        <dbReference type="Pfam" id="PF09378"/>
    </source>
</evidence>
<keyword evidence="8" id="KW-1185">Reference proteome</keyword>
<proteinExistence type="inferred from homology"/>
<dbReference type="KEGG" id="ipc:IPA_09680"/>
<protein>
    <submittedName>
        <fullName evidence="7">ATPase</fullName>
    </submittedName>
</protein>
<dbReference type="Pfam" id="PF09378">
    <property type="entry name" value="HAS-barrel"/>
    <property type="match status" value="1"/>
</dbReference>
<evidence type="ECO:0000313" key="7">
    <source>
        <dbReference type="EMBL" id="UXD21927.1"/>
    </source>
</evidence>
<comment type="catalytic activity">
    <reaction evidence="3">
        <text>ATP + H2O = ADP + phosphate + H(+)</text>
        <dbReference type="Rhea" id="RHEA:13065"/>
        <dbReference type="ChEBI" id="CHEBI:15377"/>
        <dbReference type="ChEBI" id="CHEBI:15378"/>
        <dbReference type="ChEBI" id="CHEBI:30616"/>
        <dbReference type="ChEBI" id="CHEBI:43474"/>
        <dbReference type="ChEBI" id="CHEBI:456216"/>
        <dbReference type="EC" id="5.6.2.3"/>
    </reaction>
</comment>
<gene>
    <name evidence="7" type="ORF">IPA_09680</name>
</gene>
<evidence type="ECO:0000256" key="4">
    <source>
        <dbReference type="ARBA" id="ARBA00048988"/>
    </source>
</evidence>
<dbReference type="Proteomes" id="UP001063698">
    <property type="component" value="Chromosome"/>
</dbReference>
<evidence type="ECO:0000259" key="5">
    <source>
        <dbReference type="Pfam" id="PF01935"/>
    </source>
</evidence>
<reference evidence="7" key="1">
    <citation type="submission" date="2013-11" db="EMBL/GenBank/DDBJ databases">
        <title>Comparative genomics of Ignicoccus.</title>
        <authorList>
            <person name="Podar M."/>
        </authorList>
    </citation>
    <scope>NUCLEOTIDE SEQUENCE</scope>
    <source>
        <strain evidence="7">DSM 13166</strain>
    </source>
</reference>
<evidence type="ECO:0000313" key="8">
    <source>
        <dbReference type="Proteomes" id="UP001063698"/>
    </source>
</evidence>
<dbReference type="Gene3D" id="3.40.50.300">
    <property type="entry name" value="P-loop containing nucleotide triphosphate hydrolases"/>
    <property type="match status" value="2"/>
</dbReference>
<comment type="catalytic activity">
    <reaction evidence="2">
        <text>Couples ATP hydrolysis with the unwinding of duplex DNA by translocating in the 3'-5' direction.</text>
        <dbReference type="EC" id="5.6.2.4"/>
    </reaction>
</comment>
<dbReference type="SUPFAM" id="SSF52540">
    <property type="entry name" value="P-loop containing nucleoside triphosphate hydrolases"/>
    <property type="match status" value="1"/>
</dbReference>
<dbReference type="PANTHER" id="PTHR42957">
    <property type="entry name" value="HELICASE MJ1565-RELATED"/>
    <property type="match status" value="1"/>
</dbReference>
<accession>A0A977KA87</accession>
<sequence length="575" mass="64597">METQFTESVYMEDESVGYVVGETSTTQVVARYDGKVIRGKYVIVKGEDKYLLGLIEDVRSRSDLIEDGLHTEDIKRIVEEIGMDEKAVYAKIRLLAELDELLNGKIVPPRTAPHPGAEVRVASDELLRRIFTKDNDPRYIRIGTLAAHPNVPFFVNLNQIVTRHLAILAVTGAGKSNTVTVLSERIARKGGIVVIFDMHGEYSKATDEELINTIKGKINPNKIDHSSFVRLLNLREAPKQELYIRNLLKAWNVLYQGNFYKDPSDMLDALSEMLEELMGGSKLPIIKDPYLVSKAVDEELRKSKTIHMKPLKFLIGFVKGNLASARYSFCKDPERCMSAMSVLDVPGTDKNSTLPSLMIKLEDMKERYKEIIDFAFNDIIDKIEKGKINVVDLSTVDEDAADVIVSTFLKRILFERKRYVQSGGTEGFKYPLLVVLEEAHILAPRDRSTSTKHWAARVAREGRKFGVGICLVSQRPKNVDQDTLSQANNMIILRLIEPSDQKHVQASSESLSDDLLSQLPSLATGEGVVLGPMTTLPALVKIDKAEKKVIGADIDVVKEWQNEERVEVEDIWSQL</sequence>
<dbReference type="PANTHER" id="PTHR42957:SF1">
    <property type="entry name" value="HELICASE MJ1565-RELATED"/>
    <property type="match status" value="1"/>
</dbReference>
<dbReference type="InterPro" id="IPR002789">
    <property type="entry name" value="HerA_central"/>
</dbReference>
<dbReference type="EMBL" id="CP006868">
    <property type="protein sequence ID" value="UXD21927.1"/>
    <property type="molecule type" value="Genomic_DNA"/>
</dbReference>
<dbReference type="InterPro" id="IPR027417">
    <property type="entry name" value="P-loop_NTPase"/>
</dbReference>
<dbReference type="InterPro" id="IPR018538">
    <property type="entry name" value="HerA_barrel_dom"/>
</dbReference>
<feature type="domain" description="Helicase HerA central" evidence="5">
    <location>
        <begin position="140"/>
        <end position="412"/>
    </location>
</feature>
<comment type="catalytic activity">
    <reaction evidence="4">
        <text>ATP + H2O = ADP + phosphate + H(+)</text>
        <dbReference type="Rhea" id="RHEA:13065"/>
        <dbReference type="ChEBI" id="CHEBI:15377"/>
        <dbReference type="ChEBI" id="CHEBI:15378"/>
        <dbReference type="ChEBI" id="CHEBI:30616"/>
        <dbReference type="ChEBI" id="CHEBI:43474"/>
        <dbReference type="ChEBI" id="CHEBI:456216"/>
        <dbReference type="EC" id="5.6.2.4"/>
    </reaction>
</comment>
<dbReference type="AlphaFoldDB" id="A0A977KA87"/>
<dbReference type="Pfam" id="PF01935">
    <property type="entry name" value="DUF87"/>
    <property type="match status" value="1"/>
</dbReference>
<feature type="domain" description="Helicase HerA barrel" evidence="6">
    <location>
        <begin position="16"/>
        <end position="99"/>
    </location>
</feature>